<keyword evidence="11" id="KW-1185">Reference proteome</keyword>
<dbReference type="Gene3D" id="1.10.3720.10">
    <property type="entry name" value="MetI-like"/>
    <property type="match status" value="1"/>
</dbReference>
<evidence type="ECO:0000256" key="7">
    <source>
        <dbReference type="ARBA" id="ARBA00023136"/>
    </source>
</evidence>
<evidence type="ECO:0000313" key="10">
    <source>
        <dbReference type="EMBL" id="QNG53172.1"/>
    </source>
</evidence>
<feature type="domain" description="ABC transmembrane type-1" evidence="9">
    <location>
        <begin position="59"/>
        <end position="252"/>
    </location>
</feature>
<dbReference type="AlphaFoldDB" id="A0A7G7MK61"/>
<comment type="similarity">
    <text evidence="8">Belongs to the binding-protein-dependent transport system permease family.</text>
</comment>
<feature type="transmembrane region" description="Helical" evidence="8">
    <location>
        <begin position="12"/>
        <end position="34"/>
    </location>
</feature>
<dbReference type="EMBL" id="CP060131">
    <property type="protein sequence ID" value="QNG53172.1"/>
    <property type="molecule type" value="Genomic_DNA"/>
</dbReference>
<evidence type="ECO:0000256" key="4">
    <source>
        <dbReference type="ARBA" id="ARBA00022519"/>
    </source>
</evidence>
<organism evidence="10 11">
    <name type="scientific">Pseudonocardia petroleophila</name>
    <dbReference type="NCBI Taxonomy" id="37331"/>
    <lineage>
        <taxon>Bacteria</taxon>
        <taxon>Bacillati</taxon>
        <taxon>Actinomycetota</taxon>
        <taxon>Actinomycetes</taxon>
        <taxon>Pseudonocardiales</taxon>
        <taxon>Pseudonocardiaceae</taxon>
        <taxon>Pseudonocardia</taxon>
    </lineage>
</organism>
<proteinExistence type="inferred from homology"/>
<feature type="transmembrane region" description="Helical" evidence="8">
    <location>
        <begin position="129"/>
        <end position="150"/>
    </location>
</feature>
<evidence type="ECO:0000259" key="9">
    <source>
        <dbReference type="PROSITE" id="PS50928"/>
    </source>
</evidence>
<dbReference type="KEGG" id="ppel:H6H00_03925"/>
<evidence type="ECO:0000256" key="8">
    <source>
        <dbReference type="RuleBase" id="RU363032"/>
    </source>
</evidence>
<keyword evidence="6 8" id="KW-1133">Transmembrane helix</keyword>
<feature type="transmembrane region" description="Helical" evidence="8">
    <location>
        <begin position="234"/>
        <end position="255"/>
    </location>
</feature>
<feature type="transmembrane region" description="Helical" evidence="8">
    <location>
        <begin position="54"/>
        <end position="78"/>
    </location>
</feature>
<feature type="transmembrane region" description="Helical" evidence="8">
    <location>
        <begin position="191"/>
        <end position="214"/>
    </location>
</feature>
<evidence type="ECO:0000256" key="5">
    <source>
        <dbReference type="ARBA" id="ARBA00022692"/>
    </source>
</evidence>
<evidence type="ECO:0000256" key="6">
    <source>
        <dbReference type="ARBA" id="ARBA00022989"/>
    </source>
</evidence>
<feature type="transmembrane region" description="Helical" evidence="8">
    <location>
        <begin position="90"/>
        <end position="117"/>
    </location>
</feature>
<dbReference type="CDD" id="cd06261">
    <property type="entry name" value="TM_PBP2"/>
    <property type="match status" value="1"/>
</dbReference>
<evidence type="ECO:0000256" key="3">
    <source>
        <dbReference type="ARBA" id="ARBA00022475"/>
    </source>
</evidence>
<dbReference type="Pfam" id="PF00528">
    <property type="entry name" value="BPD_transp_1"/>
    <property type="match status" value="1"/>
</dbReference>
<reference evidence="10 11" key="1">
    <citation type="submission" date="2020-08" db="EMBL/GenBank/DDBJ databases">
        <authorList>
            <person name="Mo P."/>
        </authorList>
    </citation>
    <scope>NUCLEOTIDE SEQUENCE [LARGE SCALE GENOMIC DNA]</scope>
    <source>
        <strain evidence="10 11">CGMCC 4.1532</strain>
    </source>
</reference>
<sequence>MAGPVRGRRWRVVVLGLALVYFLVPLLSAAEFSLRVPGGGYGVANYLTIASDEVLLSALLVSLQIAVVTAVLVLLLVVPTAVWVRLRFPAAAALLESATILPIVVPPVVMAAGIAFVQANLGGPVFRTLFASSFTALTPFYVVLALPFAYRSVDNGLAAIPLRTLVEAARNLGASLPVTLLRVVLPAIRSAVLGAAFLTLALVLGEIVIARLLLYGDTFPVAIVEVGRSRAGVAVALTLASLVLTWVLLLAVSFAGNARRSAR</sequence>
<gene>
    <name evidence="10" type="ORF">H6H00_03925</name>
</gene>
<evidence type="ECO:0000256" key="1">
    <source>
        <dbReference type="ARBA" id="ARBA00004429"/>
    </source>
</evidence>
<comment type="subcellular location">
    <subcellularLocation>
        <location evidence="1">Cell inner membrane</location>
        <topology evidence="1">Multi-pass membrane protein</topology>
    </subcellularLocation>
    <subcellularLocation>
        <location evidence="8">Cell membrane</location>
        <topology evidence="8">Multi-pass membrane protein</topology>
    </subcellularLocation>
</comment>
<dbReference type="PANTHER" id="PTHR43357">
    <property type="entry name" value="INNER MEMBRANE ABC TRANSPORTER PERMEASE PROTEIN YDCV"/>
    <property type="match status" value="1"/>
</dbReference>
<name>A0A7G7MK61_9PSEU</name>
<dbReference type="GO" id="GO:0055085">
    <property type="term" value="P:transmembrane transport"/>
    <property type="evidence" value="ECO:0007669"/>
    <property type="project" value="InterPro"/>
</dbReference>
<dbReference type="SUPFAM" id="SSF161098">
    <property type="entry name" value="MetI-like"/>
    <property type="match status" value="1"/>
</dbReference>
<keyword evidence="7 8" id="KW-0472">Membrane</keyword>
<keyword evidence="5 8" id="KW-0812">Transmembrane</keyword>
<protein>
    <submittedName>
        <fullName evidence="10">ABC transporter permease subunit</fullName>
    </submittedName>
</protein>
<dbReference type="Proteomes" id="UP000515728">
    <property type="component" value="Chromosome"/>
</dbReference>
<dbReference type="InterPro" id="IPR035906">
    <property type="entry name" value="MetI-like_sf"/>
</dbReference>
<evidence type="ECO:0000313" key="11">
    <source>
        <dbReference type="Proteomes" id="UP000515728"/>
    </source>
</evidence>
<dbReference type="PROSITE" id="PS50928">
    <property type="entry name" value="ABC_TM1"/>
    <property type="match status" value="1"/>
</dbReference>
<evidence type="ECO:0000256" key="2">
    <source>
        <dbReference type="ARBA" id="ARBA00022448"/>
    </source>
</evidence>
<keyword evidence="2 8" id="KW-0813">Transport</keyword>
<keyword evidence="3" id="KW-1003">Cell membrane</keyword>
<dbReference type="GO" id="GO:0005886">
    <property type="term" value="C:plasma membrane"/>
    <property type="evidence" value="ECO:0007669"/>
    <property type="project" value="UniProtKB-SubCell"/>
</dbReference>
<accession>A0A7G7MK61</accession>
<keyword evidence="4" id="KW-0997">Cell inner membrane</keyword>
<dbReference type="InterPro" id="IPR000515">
    <property type="entry name" value="MetI-like"/>
</dbReference>
<dbReference type="PANTHER" id="PTHR43357:SF4">
    <property type="entry name" value="INNER MEMBRANE ABC TRANSPORTER PERMEASE PROTEIN YDCV"/>
    <property type="match status" value="1"/>
</dbReference>